<dbReference type="RefSeq" id="WP_096054532.1">
    <property type="nucleotide sequence ID" value="NZ_CP023344.1"/>
</dbReference>
<proteinExistence type="predicted"/>
<dbReference type="OrthoDB" id="194958at2"/>
<dbReference type="PANTHER" id="PTHR36456">
    <property type="entry name" value="UPF0232 PROTEIN SCO3875"/>
    <property type="match status" value="1"/>
</dbReference>
<gene>
    <name evidence="1" type="ORF">CMV30_02365</name>
</gene>
<dbReference type="PANTHER" id="PTHR36456:SF1">
    <property type="entry name" value="UPF0232 PROTEIN SCO3875"/>
    <property type="match status" value="1"/>
</dbReference>
<accession>A0A290Q3M5</accession>
<sequence>MSDEPPKFSFQAEKLIASLRRIPDETSPRMKKRPTKELARLVEDLLVQHQIGRESPEQTIRDNWPQIVGPANAQYSHAAQIDGRGRLAVLASHAVVRNELFLHRKLISEKIRKLPGCSHVREINVRAG</sequence>
<organism evidence="1 2">
    <name type="scientific">Nibricoccus aquaticus</name>
    <dbReference type="NCBI Taxonomy" id="2576891"/>
    <lineage>
        <taxon>Bacteria</taxon>
        <taxon>Pseudomonadati</taxon>
        <taxon>Verrucomicrobiota</taxon>
        <taxon>Opitutia</taxon>
        <taxon>Opitutales</taxon>
        <taxon>Opitutaceae</taxon>
        <taxon>Nibricoccus</taxon>
    </lineage>
</organism>
<dbReference type="EMBL" id="CP023344">
    <property type="protein sequence ID" value="ATC62897.1"/>
    <property type="molecule type" value="Genomic_DNA"/>
</dbReference>
<evidence type="ECO:0000313" key="1">
    <source>
        <dbReference type="EMBL" id="ATC62897.1"/>
    </source>
</evidence>
<dbReference type="InterPro" id="IPR007922">
    <property type="entry name" value="DciA-like"/>
</dbReference>
<dbReference type="Pfam" id="PF05258">
    <property type="entry name" value="DciA"/>
    <property type="match status" value="1"/>
</dbReference>
<keyword evidence="2" id="KW-1185">Reference proteome</keyword>
<name>A0A290Q3M5_9BACT</name>
<protein>
    <recommendedName>
        <fullName evidence="3">DUF721 domain-containing protein</fullName>
    </recommendedName>
</protein>
<evidence type="ECO:0008006" key="3">
    <source>
        <dbReference type="Google" id="ProtNLM"/>
    </source>
</evidence>
<dbReference type="Proteomes" id="UP000217265">
    <property type="component" value="Chromosome"/>
</dbReference>
<dbReference type="AlphaFoldDB" id="A0A290Q3M5"/>
<evidence type="ECO:0000313" key="2">
    <source>
        <dbReference type="Proteomes" id="UP000217265"/>
    </source>
</evidence>
<dbReference type="KEGG" id="vbh:CMV30_02365"/>
<reference evidence="1 2" key="1">
    <citation type="submission" date="2017-09" db="EMBL/GenBank/DDBJ databases">
        <title>Complete genome sequence of Verrucomicrobial strain HZ-65, isolated from freshwater.</title>
        <authorList>
            <person name="Choi A."/>
        </authorList>
    </citation>
    <scope>NUCLEOTIDE SEQUENCE [LARGE SCALE GENOMIC DNA]</scope>
    <source>
        <strain evidence="1 2">HZ-65</strain>
    </source>
</reference>